<evidence type="ECO:0000313" key="3">
    <source>
        <dbReference type="EMBL" id="ATR78800.1"/>
    </source>
</evidence>
<accession>A0A2D2LV02</accession>
<feature type="domain" description="DUF7944" evidence="2">
    <location>
        <begin position="43"/>
        <end position="126"/>
    </location>
</feature>
<keyword evidence="1" id="KW-0732">Signal</keyword>
<dbReference type="STRING" id="34062.AXE82_01855"/>
<evidence type="ECO:0000256" key="1">
    <source>
        <dbReference type="SAM" id="SignalP"/>
    </source>
</evidence>
<feature type="signal peptide" evidence="1">
    <location>
        <begin position="1"/>
        <end position="25"/>
    </location>
</feature>
<proteinExistence type="predicted"/>
<dbReference type="NCBIfam" id="NF047330">
    <property type="entry name" value="MCR_0457_fam"/>
    <property type="match status" value="1"/>
</dbReference>
<dbReference type="EMBL" id="CP024443">
    <property type="protein sequence ID" value="ATR78800.1"/>
    <property type="molecule type" value="Genomic_DNA"/>
</dbReference>
<dbReference type="InterPro" id="IPR057704">
    <property type="entry name" value="DUF7944"/>
</dbReference>
<dbReference type="AlphaFoldDB" id="A0A2D2LV02"/>
<organism evidence="3 4">
    <name type="scientific">Faucicola osloensis</name>
    <name type="common">Moraxella osloensis</name>
    <dbReference type="NCBI Taxonomy" id="34062"/>
    <lineage>
        <taxon>Bacteria</taxon>
        <taxon>Pseudomonadati</taxon>
        <taxon>Pseudomonadota</taxon>
        <taxon>Gammaproteobacteria</taxon>
        <taxon>Moraxellales</taxon>
        <taxon>Moraxellaceae</taxon>
        <taxon>Faucicola</taxon>
    </lineage>
</organism>
<name>A0A2D2LV02_FAUOS</name>
<feature type="chain" id="PRO_5013575125" description="DUF7944 domain-containing protein" evidence="1">
    <location>
        <begin position="26"/>
        <end position="131"/>
    </location>
</feature>
<protein>
    <recommendedName>
        <fullName evidence="2">DUF7944 domain-containing protein</fullName>
    </recommendedName>
</protein>
<dbReference type="Pfam" id="PF25642">
    <property type="entry name" value="DUF7944"/>
    <property type="match status" value="1"/>
</dbReference>
<dbReference type="Proteomes" id="UP000229340">
    <property type="component" value="Chromosome"/>
</dbReference>
<evidence type="ECO:0000313" key="4">
    <source>
        <dbReference type="Proteomes" id="UP000229340"/>
    </source>
</evidence>
<reference evidence="4" key="1">
    <citation type="submission" date="2017-11" db="EMBL/GenBank/DDBJ databases">
        <title>Complete genome sequence of Moraxella osloensis NP7 isolated from human skin.</title>
        <authorList>
            <person name="Lee K."/>
            <person name="Lim J.Y."/>
            <person name="Hwang I."/>
        </authorList>
    </citation>
    <scope>NUCLEOTIDE SEQUENCE [LARGE SCALE GENOMIC DNA]</scope>
    <source>
        <strain evidence="4">NP7</strain>
    </source>
</reference>
<evidence type="ECO:0000259" key="2">
    <source>
        <dbReference type="Pfam" id="PF25642"/>
    </source>
</evidence>
<dbReference type="RefSeq" id="WP_100270052.1">
    <property type="nucleotide sequence ID" value="NZ_CP024443.1"/>
</dbReference>
<gene>
    <name evidence="3" type="ORF">NP7_05725</name>
</gene>
<sequence>MIKLGKISQAMIGMLLMGVTVSGIAEDKNVDTIAIDMSELSTTKEEVAVLQVLSEICPPMLNKSQQTGFNAAYNVELKKLMPTISDPRLAVQYLSSQQDYKQILNETRQWTLSYPKPENLELCKELASSKY</sequence>